<dbReference type="OrthoDB" id="3863906at2"/>
<evidence type="ECO:0000256" key="2">
    <source>
        <dbReference type="SAM" id="MobiDB-lite"/>
    </source>
</evidence>
<dbReference type="SUPFAM" id="SSF46785">
    <property type="entry name" value="Winged helix' DNA-binding domain"/>
    <property type="match status" value="1"/>
</dbReference>
<dbReference type="Pfam" id="PF00480">
    <property type="entry name" value="ROK"/>
    <property type="match status" value="1"/>
</dbReference>
<comment type="similarity">
    <text evidence="1">Belongs to the ROK (NagC/XylR) family.</text>
</comment>
<keyword evidence="4" id="KW-0418">Kinase</keyword>
<proteinExistence type="inferred from homology"/>
<feature type="region of interest" description="Disordered" evidence="2">
    <location>
        <begin position="404"/>
        <end position="429"/>
    </location>
</feature>
<dbReference type="Gene3D" id="1.10.10.10">
    <property type="entry name" value="Winged helix-like DNA-binding domain superfamily/Winged helix DNA-binding domain"/>
    <property type="match status" value="1"/>
</dbReference>
<evidence type="ECO:0000256" key="1">
    <source>
        <dbReference type="ARBA" id="ARBA00006479"/>
    </source>
</evidence>
<dbReference type="AlphaFoldDB" id="A0A2T0PZW7"/>
<dbReference type="GO" id="GO:0003700">
    <property type="term" value="F:DNA-binding transcription factor activity"/>
    <property type="evidence" value="ECO:0007669"/>
    <property type="project" value="InterPro"/>
</dbReference>
<dbReference type="PANTHER" id="PTHR18964:SF173">
    <property type="entry name" value="GLUCOKINASE"/>
    <property type="match status" value="1"/>
</dbReference>
<dbReference type="Pfam" id="PF12802">
    <property type="entry name" value="MarR_2"/>
    <property type="match status" value="1"/>
</dbReference>
<dbReference type="InterPro" id="IPR036390">
    <property type="entry name" value="WH_DNA-bd_sf"/>
</dbReference>
<dbReference type="Proteomes" id="UP000237846">
    <property type="component" value="Unassembled WGS sequence"/>
</dbReference>
<dbReference type="InterPro" id="IPR000600">
    <property type="entry name" value="ROK"/>
</dbReference>
<evidence type="ECO:0000259" key="3">
    <source>
        <dbReference type="Pfam" id="PF12802"/>
    </source>
</evidence>
<keyword evidence="5" id="KW-1185">Reference proteome</keyword>
<dbReference type="Gene3D" id="3.30.420.40">
    <property type="match status" value="2"/>
</dbReference>
<accession>A0A2T0PZW7</accession>
<dbReference type="InterPro" id="IPR000835">
    <property type="entry name" value="HTH_MarR-typ"/>
</dbReference>
<dbReference type="SUPFAM" id="SSF53067">
    <property type="entry name" value="Actin-like ATPase domain"/>
    <property type="match status" value="1"/>
</dbReference>
<feature type="domain" description="HTH marR-type" evidence="3">
    <location>
        <begin position="13"/>
        <end position="63"/>
    </location>
</feature>
<comment type="caution">
    <text evidence="4">The sequence shown here is derived from an EMBL/GenBank/DDBJ whole genome shotgun (WGS) entry which is preliminary data.</text>
</comment>
<keyword evidence="4" id="KW-0808">Transferase</keyword>
<protein>
    <submittedName>
        <fullName evidence="4">Putative NBD/HSP70 family sugar kinase</fullName>
    </submittedName>
</protein>
<dbReference type="RefSeq" id="WP_106248782.1">
    <property type="nucleotide sequence ID" value="NZ_PVZC01000006.1"/>
</dbReference>
<evidence type="ECO:0000313" key="4">
    <source>
        <dbReference type="EMBL" id="PRX97078.1"/>
    </source>
</evidence>
<gene>
    <name evidence="4" type="ORF">CLV72_106114</name>
</gene>
<reference evidence="4 5" key="1">
    <citation type="submission" date="2018-03" db="EMBL/GenBank/DDBJ databases">
        <title>Genomic Encyclopedia of Archaeal and Bacterial Type Strains, Phase II (KMG-II): from individual species to whole genera.</title>
        <authorList>
            <person name="Goeker M."/>
        </authorList>
    </citation>
    <scope>NUCLEOTIDE SEQUENCE [LARGE SCALE GENOMIC DNA]</scope>
    <source>
        <strain evidence="4 5">DSM 45601</strain>
    </source>
</reference>
<evidence type="ECO:0000313" key="5">
    <source>
        <dbReference type="Proteomes" id="UP000237846"/>
    </source>
</evidence>
<sequence length="429" mass="44805">MLTGANLPRIGDFNQHIVLDVIRRSDGVSRVDLARETGLTAQTVSNIVRRLLDQDLVSEGGRRSSRGGKPATLLRLNASAYYAVGVHIDPARTTFVLTDLSGTVVARSRRRTSFRQGPERSIRALVSAIERMVERSQVPEDRLLGVGVATPGPIDRERGLVVEPPNLPGWHVVPLRESLLAGTGLPVVIDNDATAAAIGERWAGGAARAGGFAFVYFGTGIGGGLVLGDQLYRGVSWNAGELGHMVVEPGGRACVCGNRGCLETYVSPRAMVLDAARLRGEEPPPSAPGGAAVMEHYGRLCRAAVAEEPVALRVVREAARRLGEAAVTLVNVLDVPQIVLGGTGIEHIGAHFAERIAAEVAARTIAREVREVGVELSVIGPDAGAIGAASLVLHEAYFPSLGGAAERDGSPAAGTAARVARPRAGTGGA</sequence>
<organism evidence="4 5">
    <name type="scientific">Allonocardiopsis opalescens</name>
    <dbReference type="NCBI Taxonomy" id="1144618"/>
    <lineage>
        <taxon>Bacteria</taxon>
        <taxon>Bacillati</taxon>
        <taxon>Actinomycetota</taxon>
        <taxon>Actinomycetes</taxon>
        <taxon>Streptosporangiales</taxon>
        <taxon>Allonocardiopsis</taxon>
    </lineage>
</organism>
<dbReference type="GO" id="GO:0016301">
    <property type="term" value="F:kinase activity"/>
    <property type="evidence" value="ECO:0007669"/>
    <property type="project" value="UniProtKB-KW"/>
</dbReference>
<dbReference type="InterPro" id="IPR036388">
    <property type="entry name" value="WH-like_DNA-bd_sf"/>
</dbReference>
<name>A0A2T0PZW7_9ACTN</name>
<dbReference type="EMBL" id="PVZC01000006">
    <property type="protein sequence ID" value="PRX97078.1"/>
    <property type="molecule type" value="Genomic_DNA"/>
</dbReference>
<dbReference type="InterPro" id="IPR043129">
    <property type="entry name" value="ATPase_NBD"/>
</dbReference>
<dbReference type="PANTHER" id="PTHR18964">
    <property type="entry name" value="ROK (REPRESSOR, ORF, KINASE) FAMILY"/>
    <property type="match status" value="1"/>
</dbReference>